<keyword evidence="2" id="KW-0812">Transmembrane</keyword>
<evidence type="ECO:0000313" key="3">
    <source>
        <dbReference type="EMBL" id="KAK1745931.1"/>
    </source>
</evidence>
<keyword evidence="2" id="KW-0472">Membrane</keyword>
<evidence type="ECO:0000256" key="1">
    <source>
        <dbReference type="SAM" id="MobiDB-lite"/>
    </source>
</evidence>
<comment type="caution">
    <text evidence="3">The sequence shown here is derived from an EMBL/GenBank/DDBJ whole genome shotgun (WGS) entry which is preliminary data.</text>
</comment>
<proteinExistence type="predicted"/>
<dbReference type="EMBL" id="JATAAI010000005">
    <property type="protein sequence ID" value="KAK1745931.1"/>
    <property type="molecule type" value="Genomic_DNA"/>
</dbReference>
<protein>
    <submittedName>
        <fullName evidence="3">Uncharacterized protein</fullName>
    </submittedName>
</protein>
<name>A0AAD9DFM1_9STRA</name>
<reference evidence="3" key="1">
    <citation type="submission" date="2023-06" db="EMBL/GenBank/DDBJ databases">
        <title>Survivors Of The Sea: Transcriptome response of Skeletonema marinoi to long-term dormancy.</title>
        <authorList>
            <person name="Pinder M.I.M."/>
            <person name="Kourtchenko O."/>
            <person name="Robertson E.K."/>
            <person name="Larsson T."/>
            <person name="Maumus F."/>
            <person name="Osuna-Cruz C.M."/>
            <person name="Vancaester E."/>
            <person name="Stenow R."/>
            <person name="Vandepoele K."/>
            <person name="Ploug H."/>
            <person name="Bruchert V."/>
            <person name="Godhe A."/>
            <person name="Topel M."/>
        </authorList>
    </citation>
    <scope>NUCLEOTIDE SEQUENCE</scope>
    <source>
        <strain evidence="3">R05AC</strain>
    </source>
</reference>
<keyword evidence="4" id="KW-1185">Reference proteome</keyword>
<keyword evidence="2" id="KW-1133">Transmembrane helix</keyword>
<sequence length="362" mass="41180">MMPLRRRNTITVAAVIIYGYTTALFLNPTQVLADRDVHLQEKYFLNQLKNKKRGFLFGRKKKRNNDPAIQYQRQQHRLSDSAFLLIAMFLACLAVLWIFSVSTIEMAIVWIGAICSQISEFTGSFAQQRTNETSRRQRDRSNNISMPSRRKKRNSNNTQTSRQRNSYDDNQSISQSVLEIIDMETVIDDSPSSPGVISSIFGSMARVRKKFMSSSKRKVTPDDSQVDRSSSSRNQKSHRDKSSLRLRASSKQTSGRRDEELGDDDKSNVSLPGFLHFIEEDECSDNGTAFAINSPERPSPKRDKHAKPHTHASGSAPSKKMKASPLQKKISHGSDDVKKHRSHHHHSSHHHSSRRPKHRTSA</sequence>
<feature type="region of interest" description="Disordered" evidence="1">
    <location>
        <begin position="287"/>
        <end position="362"/>
    </location>
</feature>
<feature type="region of interest" description="Disordered" evidence="1">
    <location>
        <begin position="127"/>
        <end position="170"/>
    </location>
</feature>
<feature type="transmembrane region" description="Helical" evidence="2">
    <location>
        <begin position="82"/>
        <end position="101"/>
    </location>
</feature>
<accession>A0AAD9DFM1</accession>
<feature type="compositionally biased region" description="Basic residues" evidence="1">
    <location>
        <begin position="339"/>
        <end position="362"/>
    </location>
</feature>
<feature type="compositionally biased region" description="Basic and acidic residues" evidence="1">
    <location>
        <begin position="255"/>
        <end position="267"/>
    </location>
</feature>
<gene>
    <name evidence="3" type="ORF">QTG54_003855</name>
</gene>
<evidence type="ECO:0000256" key="2">
    <source>
        <dbReference type="SAM" id="Phobius"/>
    </source>
</evidence>
<dbReference type="Proteomes" id="UP001224775">
    <property type="component" value="Unassembled WGS sequence"/>
</dbReference>
<feature type="compositionally biased region" description="Basic and acidic residues" evidence="1">
    <location>
        <begin position="132"/>
        <end position="141"/>
    </location>
</feature>
<feature type="compositionally biased region" description="Polar residues" evidence="1">
    <location>
        <begin position="155"/>
        <end position="170"/>
    </location>
</feature>
<organism evidence="3 4">
    <name type="scientific">Skeletonema marinoi</name>
    <dbReference type="NCBI Taxonomy" id="267567"/>
    <lineage>
        <taxon>Eukaryota</taxon>
        <taxon>Sar</taxon>
        <taxon>Stramenopiles</taxon>
        <taxon>Ochrophyta</taxon>
        <taxon>Bacillariophyta</taxon>
        <taxon>Coscinodiscophyceae</taxon>
        <taxon>Thalassiosirophycidae</taxon>
        <taxon>Thalassiosirales</taxon>
        <taxon>Skeletonemataceae</taxon>
        <taxon>Skeletonema</taxon>
        <taxon>Skeletonema marinoi-dohrnii complex</taxon>
    </lineage>
</organism>
<feature type="region of interest" description="Disordered" evidence="1">
    <location>
        <begin position="211"/>
        <end position="269"/>
    </location>
</feature>
<evidence type="ECO:0000313" key="4">
    <source>
        <dbReference type="Proteomes" id="UP001224775"/>
    </source>
</evidence>
<dbReference type="AlphaFoldDB" id="A0AAD9DFM1"/>